<evidence type="ECO:0000259" key="7">
    <source>
        <dbReference type="Pfam" id="PF25944"/>
    </source>
</evidence>
<dbReference type="InterPro" id="IPR058625">
    <property type="entry name" value="MdtA-like_BSH"/>
</dbReference>
<dbReference type="Gene3D" id="2.40.30.170">
    <property type="match status" value="1"/>
</dbReference>
<feature type="domain" description="Multidrug resistance protein MdtA-like C-terminal permuted SH3" evidence="8">
    <location>
        <begin position="298"/>
        <end position="346"/>
    </location>
</feature>
<dbReference type="InterPro" id="IPR058627">
    <property type="entry name" value="MdtA-like_C"/>
</dbReference>
<evidence type="ECO:0000313" key="10">
    <source>
        <dbReference type="Proteomes" id="UP000094291"/>
    </source>
</evidence>
<feature type="domain" description="Multidrug resistance protein MdtA-like beta-barrel" evidence="7">
    <location>
        <begin position="200"/>
        <end position="280"/>
    </location>
</feature>
<dbReference type="Pfam" id="PF25917">
    <property type="entry name" value="BSH_RND"/>
    <property type="match status" value="1"/>
</dbReference>
<evidence type="ECO:0000259" key="5">
    <source>
        <dbReference type="Pfam" id="PF25876"/>
    </source>
</evidence>
<evidence type="ECO:0000256" key="2">
    <source>
        <dbReference type="ARBA" id="ARBA00009477"/>
    </source>
</evidence>
<organism evidence="9 10">
    <name type="scientific">Terasakiispira papahanaumokuakeensis</name>
    <dbReference type="NCBI Taxonomy" id="197479"/>
    <lineage>
        <taxon>Bacteria</taxon>
        <taxon>Pseudomonadati</taxon>
        <taxon>Pseudomonadota</taxon>
        <taxon>Gammaproteobacteria</taxon>
        <taxon>Oceanospirillales</taxon>
        <taxon>Terasakiispira</taxon>
    </lineage>
</organism>
<dbReference type="GO" id="GO:0022857">
    <property type="term" value="F:transmembrane transporter activity"/>
    <property type="evidence" value="ECO:0007669"/>
    <property type="project" value="InterPro"/>
</dbReference>
<feature type="compositionally biased region" description="Polar residues" evidence="4">
    <location>
        <begin position="373"/>
        <end position="388"/>
    </location>
</feature>
<evidence type="ECO:0000256" key="4">
    <source>
        <dbReference type="SAM" id="MobiDB-lite"/>
    </source>
</evidence>
<dbReference type="STRING" id="197479.BFW38_11590"/>
<dbReference type="Pfam" id="PF25967">
    <property type="entry name" value="RND-MFP_C"/>
    <property type="match status" value="1"/>
</dbReference>
<keyword evidence="10" id="KW-1185">Reference proteome</keyword>
<dbReference type="Gene3D" id="2.40.50.100">
    <property type="match status" value="1"/>
</dbReference>
<name>A0A1E2VEL2_9GAMM</name>
<evidence type="ECO:0000259" key="6">
    <source>
        <dbReference type="Pfam" id="PF25917"/>
    </source>
</evidence>
<evidence type="ECO:0000259" key="8">
    <source>
        <dbReference type="Pfam" id="PF25967"/>
    </source>
</evidence>
<evidence type="ECO:0000313" key="9">
    <source>
        <dbReference type="EMBL" id="ODC05403.1"/>
    </source>
</evidence>
<dbReference type="InterPro" id="IPR058626">
    <property type="entry name" value="MdtA-like_b-barrel"/>
</dbReference>
<dbReference type="GO" id="GO:0005886">
    <property type="term" value="C:plasma membrane"/>
    <property type="evidence" value="ECO:0007669"/>
    <property type="project" value="TreeGrafter"/>
</dbReference>
<comment type="similarity">
    <text evidence="2">Belongs to the membrane fusion protein (MFP) (TC 8.A.1) family.</text>
</comment>
<dbReference type="Proteomes" id="UP000094291">
    <property type="component" value="Unassembled WGS sequence"/>
</dbReference>
<dbReference type="GO" id="GO:0030313">
    <property type="term" value="C:cell envelope"/>
    <property type="evidence" value="ECO:0007669"/>
    <property type="project" value="UniProtKB-SubCell"/>
</dbReference>
<dbReference type="GO" id="GO:0046677">
    <property type="term" value="P:response to antibiotic"/>
    <property type="evidence" value="ECO:0007669"/>
    <property type="project" value="TreeGrafter"/>
</dbReference>
<keyword evidence="3" id="KW-0175">Coiled coil</keyword>
<reference evidence="9 10" key="1">
    <citation type="submission" date="2016-08" db="EMBL/GenBank/DDBJ databases">
        <authorList>
            <person name="Seilhamer J.J."/>
        </authorList>
    </citation>
    <scope>NUCLEOTIDE SEQUENCE [LARGE SCALE GENOMIC DNA]</scope>
    <source>
        <strain evidence="9 10">PH27A</strain>
    </source>
</reference>
<feature type="domain" description="Multidrug resistance protein MdtA-like barrel-sandwich hybrid" evidence="6">
    <location>
        <begin position="55"/>
        <end position="193"/>
    </location>
</feature>
<dbReference type="SUPFAM" id="SSF111369">
    <property type="entry name" value="HlyD-like secretion proteins"/>
    <property type="match status" value="1"/>
</dbReference>
<dbReference type="NCBIfam" id="TIGR01730">
    <property type="entry name" value="RND_mfp"/>
    <property type="match status" value="1"/>
</dbReference>
<dbReference type="Pfam" id="PF25944">
    <property type="entry name" value="Beta-barrel_RND"/>
    <property type="match status" value="1"/>
</dbReference>
<dbReference type="EMBL" id="MDTQ01000001">
    <property type="protein sequence ID" value="ODC05403.1"/>
    <property type="molecule type" value="Genomic_DNA"/>
</dbReference>
<evidence type="ECO:0000256" key="3">
    <source>
        <dbReference type="SAM" id="Coils"/>
    </source>
</evidence>
<feature type="coiled-coil region" evidence="3">
    <location>
        <begin position="95"/>
        <end position="122"/>
    </location>
</feature>
<protein>
    <submittedName>
        <fullName evidence="9">Efflux transporter periplasmic adaptor subunit</fullName>
    </submittedName>
</protein>
<dbReference type="AlphaFoldDB" id="A0A1E2VEL2"/>
<dbReference type="PANTHER" id="PTHR30158">
    <property type="entry name" value="ACRA/E-RELATED COMPONENT OF DRUG EFFLUX TRANSPORTER"/>
    <property type="match status" value="1"/>
</dbReference>
<sequence>MMGLITAALLTGCQSDEKNQAASSQQPPEVDVVTLQAEPVTLKETFTGRLESPQTVALRPRVTGYIDQVVFKEGETVAAGDLLFQIDPRPYQAKLQAAQAALDQAKSQLQLAEAEASRGQRLLNSHAIAQELNDQRQATLLNAQASVEGAQAALDSARLDLTYTRITAPISGRIGRALVTQGNLASANQTLLTTLVSVDPLYVYFNSNESSIQGIHQQQTLTTSVAIGVTGETGFPHQGRLDFIDNQLNANTGTLRYRAVLPNPQEQLKPGQFARVNVPVAQHQAALVLDRKAVIADQARRFVYVINDEQKAIPHPVTLGQTVGNRVMITSGLQAGDRVVVNGIQKIFFAGMPVTPHSVEGHSLIPDALTPDSPVSDSATSEVAATAP</sequence>
<accession>A0A1E2VEL2</accession>
<feature type="domain" description="Multidrug resistance protein MdtA-like alpha-helical hairpin" evidence="5">
    <location>
        <begin position="95"/>
        <end position="164"/>
    </location>
</feature>
<evidence type="ECO:0000256" key="1">
    <source>
        <dbReference type="ARBA" id="ARBA00004519"/>
    </source>
</evidence>
<gene>
    <name evidence="9" type="ORF">BFW38_11590</name>
</gene>
<dbReference type="Gene3D" id="1.10.287.470">
    <property type="entry name" value="Helix hairpin bin"/>
    <property type="match status" value="1"/>
</dbReference>
<dbReference type="InterPro" id="IPR006143">
    <property type="entry name" value="RND_pump_MFP"/>
</dbReference>
<comment type="caution">
    <text evidence="9">The sequence shown here is derived from an EMBL/GenBank/DDBJ whole genome shotgun (WGS) entry which is preliminary data.</text>
</comment>
<dbReference type="Pfam" id="PF25876">
    <property type="entry name" value="HH_MFP_RND"/>
    <property type="match status" value="1"/>
</dbReference>
<dbReference type="Gene3D" id="2.40.420.20">
    <property type="match status" value="1"/>
</dbReference>
<proteinExistence type="inferred from homology"/>
<feature type="region of interest" description="Disordered" evidence="4">
    <location>
        <begin position="363"/>
        <end position="388"/>
    </location>
</feature>
<dbReference type="PANTHER" id="PTHR30158:SF10">
    <property type="entry name" value="CATION EFFLUX PUMP"/>
    <property type="match status" value="1"/>
</dbReference>
<dbReference type="InterPro" id="IPR058624">
    <property type="entry name" value="MdtA-like_HH"/>
</dbReference>
<comment type="subcellular location">
    <subcellularLocation>
        <location evidence="1">Cell inner membrane</location>
        <topology evidence="1">Lipid-anchor</topology>
    </subcellularLocation>
</comment>